<dbReference type="SUPFAM" id="SSF55315">
    <property type="entry name" value="L30e-like"/>
    <property type="match status" value="1"/>
</dbReference>
<dbReference type="InterPro" id="IPR004038">
    <property type="entry name" value="Ribosomal_eL8/eL30/eS12/Gad45"/>
</dbReference>
<gene>
    <name evidence="2" type="ORF">SAMN05446037_1001248</name>
</gene>
<dbReference type="Pfam" id="PF01248">
    <property type="entry name" value="Ribosomal_L7Ae"/>
    <property type="match status" value="1"/>
</dbReference>
<dbReference type="RefSeq" id="WP_242974996.1">
    <property type="nucleotide sequence ID" value="NZ_FZOJ01000001.1"/>
</dbReference>
<dbReference type="Proteomes" id="UP000198304">
    <property type="component" value="Unassembled WGS sequence"/>
</dbReference>
<evidence type="ECO:0000259" key="1">
    <source>
        <dbReference type="Pfam" id="PF01248"/>
    </source>
</evidence>
<dbReference type="Gene3D" id="3.30.1330.30">
    <property type="match status" value="1"/>
</dbReference>
<sequence length="101" mass="11163">MKTNIFNFIGLGMRAGKVISGEETCKKELKKNVYLVIVARDASSNTIKMFSDKCSYYDVPLRIMSTKEELGESIGKGFRAVIAIKDEKFAAALLGYIDNTG</sequence>
<organism evidence="2 3">
    <name type="scientific">Anaerovirgula multivorans</name>
    <dbReference type="NCBI Taxonomy" id="312168"/>
    <lineage>
        <taxon>Bacteria</taxon>
        <taxon>Bacillati</taxon>
        <taxon>Bacillota</taxon>
        <taxon>Clostridia</taxon>
        <taxon>Peptostreptococcales</taxon>
        <taxon>Natronincolaceae</taxon>
        <taxon>Anaerovirgula</taxon>
    </lineage>
</organism>
<feature type="domain" description="Ribosomal protein eL8/eL30/eS12/Gadd45" evidence="1">
    <location>
        <begin position="10"/>
        <end position="91"/>
    </location>
</feature>
<keyword evidence="2" id="KW-0687">Ribonucleoprotein</keyword>
<keyword evidence="2" id="KW-0689">Ribosomal protein</keyword>
<evidence type="ECO:0000313" key="2">
    <source>
        <dbReference type="EMBL" id="SNR88945.1"/>
    </source>
</evidence>
<dbReference type="InterPro" id="IPR029064">
    <property type="entry name" value="Ribosomal_eL30-like_sf"/>
</dbReference>
<protein>
    <submittedName>
        <fullName evidence="2">LSU ribosomal protein L7AE</fullName>
    </submittedName>
</protein>
<evidence type="ECO:0000313" key="3">
    <source>
        <dbReference type="Proteomes" id="UP000198304"/>
    </source>
</evidence>
<dbReference type="GO" id="GO:0005840">
    <property type="term" value="C:ribosome"/>
    <property type="evidence" value="ECO:0007669"/>
    <property type="project" value="UniProtKB-KW"/>
</dbReference>
<proteinExistence type="predicted"/>
<name>A0A238ZZX9_9FIRM</name>
<accession>A0A238ZZX9</accession>
<dbReference type="AlphaFoldDB" id="A0A238ZZX9"/>
<reference evidence="2 3" key="1">
    <citation type="submission" date="2017-06" db="EMBL/GenBank/DDBJ databases">
        <authorList>
            <person name="Kim H.J."/>
            <person name="Triplett B.A."/>
        </authorList>
    </citation>
    <scope>NUCLEOTIDE SEQUENCE [LARGE SCALE GENOMIC DNA]</scope>
    <source>
        <strain evidence="2 3">SCA</strain>
    </source>
</reference>
<keyword evidence="3" id="KW-1185">Reference proteome</keyword>
<dbReference type="EMBL" id="FZOJ01000001">
    <property type="protein sequence ID" value="SNR88945.1"/>
    <property type="molecule type" value="Genomic_DNA"/>
</dbReference>